<dbReference type="NCBIfam" id="NF005968">
    <property type="entry name" value="PRK08057.1-2"/>
    <property type="match status" value="1"/>
</dbReference>
<organism evidence="4 5">
    <name type="scientific">Candidatus Terasakiella magnetica</name>
    <dbReference type="NCBI Taxonomy" id="1867952"/>
    <lineage>
        <taxon>Bacteria</taxon>
        <taxon>Pseudomonadati</taxon>
        <taxon>Pseudomonadota</taxon>
        <taxon>Alphaproteobacteria</taxon>
        <taxon>Rhodospirillales</taxon>
        <taxon>Terasakiellaceae</taxon>
        <taxon>Terasakiella</taxon>
    </lineage>
</organism>
<reference evidence="4 5" key="1">
    <citation type="submission" date="2016-07" db="EMBL/GenBank/DDBJ databases">
        <authorList>
            <person name="Lefevre C.T."/>
        </authorList>
    </citation>
    <scope>NUCLEOTIDE SEQUENCE [LARGE SCALE GENOMIC DNA]</scope>
    <source>
        <strain evidence="4">PR1</strain>
    </source>
</reference>
<sequence length="251" mass="27923">MSVKKLLILGGTGDAALLAKRAVDFWGPDLDIIVSYAGVTGHQPDLPCQLRVGGFGGVEGLVSYLEEEGITHMVDATHPFAEKMSQHAFIAANKLKLPLVVLWREPWMPAPKDKWLEVGNMKEAVEQVERLGSKTFLTIGIKELSAFAELDEVDFVIRLVSEPKEELAFKKYETVIGRPPFSVEEERQLIRDKNIRLLVTKNSGGTATKAKIEAAREENVAVIMINRPPQEPLEYLSSPAQVLEWLRTHGL</sequence>
<dbReference type="AlphaFoldDB" id="A0A1C3RLP1"/>
<dbReference type="Pfam" id="PF02571">
    <property type="entry name" value="CbiJ"/>
    <property type="match status" value="1"/>
</dbReference>
<dbReference type="PANTHER" id="PTHR36925:SF1">
    <property type="entry name" value="COBALT-PRECORRIN-6A REDUCTASE"/>
    <property type="match status" value="1"/>
</dbReference>
<dbReference type="STRING" id="1867952.MTBPR1_90051"/>
<accession>A0A1C3RLP1</accession>
<dbReference type="NCBIfam" id="TIGR00715">
    <property type="entry name" value="precor6x_red"/>
    <property type="match status" value="1"/>
</dbReference>
<evidence type="ECO:0000256" key="2">
    <source>
        <dbReference type="ARBA" id="ARBA00022573"/>
    </source>
</evidence>
<protein>
    <submittedName>
        <fullName evidence="4">Precorrin-6A reductase</fullName>
        <ecNumber evidence="4">1.3.1.54</ecNumber>
    </submittedName>
</protein>
<dbReference type="PROSITE" id="PS51014">
    <property type="entry name" value="COBK_CBIJ"/>
    <property type="match status" value="1"/>
</dbReference>
<evidence type="ECO:0000256" key="3">
    <source>
        <dbReference type="ARBA" id="ARBA00023002"/>
    </source>
</evidence>
<keyword evidence="3 4" id="KW-0560">Oxidoreductase</keyword>
<keyword evidence="2" id="KW-0169">Cobalamin biosynthesis</keyword>
<evidence type="ECO:0000256" key="1">
    <source>
        <dbReference type="ARBA" id="ARBA00004953"/>
    </source>
</evidence>
<comment type="pathway">
    <text evidence="1">Cofactor biosynthesis; adenosylcobalamin biosynthesis.</text>
</comment>
<dbReference type="Proteomes" id="UP000231658">
    <property type="component" value="Unassembled WGS sequence"/>
</dbReference>
<dbReference type="OrthoDB" id="5183775at2"/>
<dbReference type="PANTHER" id="PTHR36925">
    <property type="entry name" value="COBALT-PRECORRIN-6A REDUCTASE"/>
    <property type="match status" value="1"/>
</dbReference>
<proteinExistence type="predicted"/>
<dbReference type="InterPro" id="IPR003723">
    <property type="entry name" value="Precorrin-6x_reduct"/>
</dbReference>
<evidence type="ECO:0000313" key="5">
    <source>
        <dbReference type="Proteomes" id="UP000231658"/>
    </source>
</evidence>
<dbReference type="UniPathway" id="UPA00148"/>
<dbReference type="GO" id="GO:0016994">
    <property type="term" value="F:precorrin-6A reductase activity"/>
    <property type="evidence" value="ECO:0007669"/>
    <property type="project" value="UniProtKB-EC"/>
</dbReference>
<evidence type="ECO:0000313" key="4">
    <source>
        <dbReference type="EMBL" id="SCA58204.1"/>
    </source>
</evidence>
<gene>
    <name evidence="4" type="ORF">MTBPR1_90051</name>
</gene>
<keyword evidence="5" id="KW-1185">Reference proteome</keyword>
<dbReference type="GO" id="GO:0009236">
    <property type="term" value="P:cobalamin biosynthetic process"/>
    <property type="evidence" value="ECO:0007669"/>
    <property type="project" value="UniProtKB-UniPathway"/>
</dbReference>
<dbReference type="EC" id="1.3.1.54" evidence="4"/>
<dbReference type="RefSeq" id="WP_069190208.1">
    <property type="nucleotide sequence ID" value="NZ_FLYE01000048.1"/>
</dbReference>
<name>A0A1C3RLP1_9PROT</name>
<dbReference type="EMBL" id="FLYE01000048">
    <property type="protein sequence ID" value="SCA58204.1"/>
    <property type="molecule type" value="Genomic_DNA"/>
</dbReference>